<dbReference type="PANTHER" id="PTHR11360:SF284">
    <property type="entry name" value="EG:103B4.3 PROTEIN-RELATED"/>
    <property type="match status" value="1"/>
</dbReference>
<evidence type="ECO:0000313" key="2">
    <source>
        <dbReference type="EMBL" id="CAD7223857.1"/>
    </source>
</evidence>
<protein>
    <submittedName>
        <fullName evidence="2">Uncharacterized protein</fullName>
    </submittedName>
</protein>
<dbReference type="Gene3D" id="1.20.1250.20">
    <property type="entry name" value="MFS general substrate transporter like domains"/>
    <property type="match status" value="2"/>
</dbReference>
<proteinExistence type="predicted"/>
<comment type="subcellular location">
    <subcellularLocation>
        <location evidence="1">Membrane</location>
        <topology evidence="1">Multi-pass membrane protein</topology>
    </subcellularLocation>
</comment>
<reference evidence="2" key="1">
    <citation type="submission" date="2020-11" db="EMBL/GenBank/DDBJ databases">
        <authorList>
            <person name="Tran Van P."/>
        </authorList>
    </citation>
    <scope>NUCLEOTIDE SEQUENCE</scope>
</reference>
<evidence type="ECO:0000256" key="1">
    <source>
        <dbReference type="ARBA" id="ARBA00004141"/>
    </source>
</evidence>
<dbReference type="InterPro" id="IPR011701">
    <property type="entry name" value="MFS"/>
</dbReference>
<dbReference type="InterPro" id="IPR020846">
    <property type="entry name" value="MFS_dom"/>
</dbReference>
<dbReference type="GO" id="GO:0008028">
    <property type="term" value="F:monocarboxylic acid transmembrane transporter activity"/>
    <property type="evidence" value="ECO:0007669"/>
    <property type="project" value="TreeGrafter"/>
</dbReference>
<name>A0A7R8W7I5_9CRUS</name>
<sequence length="388" mass="42342">MIVLLSFVVHILIYGVSFTYASLSAFLVKRWGCRRVVIIGGILSTTGFLISSVAPNLDTLYFTYSVMCGVGFGIAYIPSIVIIDEYFTKRRTIAVGIACSGIGLGSFIYPHITRFALYFFGWRGAFLICAGLTVNISVAGLFMKPGPLQRARSQDVEEEDESSESSCHRGCDWGLPSVFHSLPYDAFCLVHFFFFVGYSIFQGNMSAYSQLERGMTIQDASLLMSIVGIMNLIGRIAHGFICFLPQVETMKMFTFSTSMAAFSTCALSFVGSFTGFSIVGAVYGLSSACIGSLTPEIIISLVGHDQLPTGYGFIMVFEAMGTFLGGFAGGFLQELTDQYQVTFMTGGACFLSAAMLMFIPLMMNQQRKKPPLLEEISTVATLLKADED</sequence>
<dbReference type="Pfam" id="PF07690">
    <property type="entry name" value="MFS_1"/>
    <property type="match status" value="1"/>
</dbReference>
<dbReference type="PANTHER" id="PTHR11360">
    <property type="entry name" value="MONOCARBOXYLATE TRANSPORTER"/>
    <property type="match status" value="1"/>
</dbReference>
<accession>A0A7R8W7I5</accession>
<dbReference type="PROSITE" id="PS50850">
    <property type="entry name" value="MFS"/>
    <property type="match status" value="1"/>
</dbReference>
<dbReference type="SUPFAM" id="SSF103473">
    <property type="entry name" value="MFS general substrate transporter"/>
    <property type="match status" value="1"/>
</dbReference>
<dbReference type="AlphaFoldDB" id="A0A7R8W7I5"/>
<organism evidence="2">
    <name type="scientific">Cyprideis torosa</name>
    <dbReference type="NCBI Taxonomy" id="163714"/>
    <lineage>
        <taxon>Eukaryota</taxon>
        <taxon>Metazoa</taxon>
        <taxon>Ecdysozoa</taxon>
        <taxon>Arthropoda</taxon>
        <taxon>Crustacea</taxon>
        <taxon>Oligostraca</taxon>
        <taxon>Ostracoda</taxon>
        <taxon>Podocopa</taxon>
        <taxon>Podocopida</taxon>
        <taxon>Cytherocopina</taxon>
        <taxon>Cytheroidea</taxon>
        <taxon>Cytherideidae</taxon>
        <taxon>Cyprideis</taxon>
    </lineage>
</organism>
<dbReference type="GO" id="GO:0016020">
    <property type="term" value="C:membrane"/>
    <property type="evidence" value="ECO:0007669"/>
    <property type="project" value="UniProtKB-SubCell"/>
</dbReference>
<dbReference type="InterPro" id="IPR036259">
    <property type="entry name" value="MFS_trans_sf"/>
</dbReference>
<dbReference type="OrthoDB" id="410267at2759"/>
<gene>
    <name evidence="2" type="ORF">CTOB1V02_LOCUS1834</name>
</gene>
<dbReference type="InterPro" id="IPR050327">
    <property type="entry name" value="Proton-linked_MCT"/>
</dbReference>
<dbReference type="EMBL" id="OB660266">
    <property type="protein sequence ID" value="CAD7223857.1"/>
    <property type="molecule type" value="Genomic_DNA"/>
</dbReference>